<feature type="compositionally biased region" description="Basic and acidic residues" evidence="1">
    <location>
        <begin position="43"/>
        <end position="53"/>
    </location>
</feature>
<sequence>MDMFSEEKGGQGLHWHVTGVSATGAAGPVGGALVAATSSCNRDPARREAENHKLSHTNSLTHTLTHTHSHTHTLSHTHTHTHSPDVRKARARLTALRHQRRLKSATFCQNRCPSSALPHPPSTSTSRERARMPEAVVRMGLRWGTRGGGEVSVWFVKQGRAISSPFYGHHAIAHPRLPHVSCSCGACSICRSPFAHPLPCSGREEIISGHIHKKKEKKKRERKALIADLAWGGNANCQPFPGVIPDVLSANRSRRGEPLPACMRSCEVTLPFALSHTSPKPVGSKTATTALLSSVHHSNEKFASHDVDVTNRNRGTGSRDPLPSICIIPPLMPRGSGGCCDRPEW</sequence>
<evidence type="ECO:0000256" key="1">
    <source>
        <dbReference type="SAM" id="MobiDB-lite"/>
    </source>
</evidence>
<gene>
    <name evidence="2" type="ORF">C0Q70_12730</name>
</gene>
<dbReference type="Proteomes" id="UP000245119">
    <property type="component" value="Linkage Group LG7"/>
</dbReference>
<feature type="region of interest" description="Disordered" evidence="1">
    <location>
        <begin position="39"/>
        <end position="58"/>
    </location>
</feature>
<comment type="caution">
    <text evidence="2">The sequence shown here is derived from an EMBL/GenBank/DDBJ whole genome shotgun (WGS) entry which is preliminary data.</text>
</comment>
<dbReference type="EMBL" id="PZQS01000007">
    <property type="protein sequence ID" value="PVD27568.1"/>
    <property type="molecule type" value="Genomic_DNA"/>
</dbReference>
<keyword evidence="3" id="KW-1185">Reference proteome</keyword>
<evidence type="ECO:0000313" key="3">
    <source>
        <dbReference type="Proteomes" id="UP000245119"/>
    </source>
</evidence>
<name>A0A2T7P2D4_POMCA</name>
<organism evidence="2 3">
    <name type="scientific">Pomacea canaliculata</name>
    <name type="common">Golden apple snail</name>
    <dbReference type="NCBI Taxonomy" id="400727"/>
    <lineage>
        <taxon>Eukaryota</taxon>
        <taxon>Metazoa</taxon>
        <taxon>Spiralia</taxon>
        <taxon>Lophotrochozoa</taxon>
        <taxon>Mollusca</taxon>
        <taxon>Gastropoda</taxon>
        <taxon>Caenogastropoda</taxon>
        <taxon>Architaenioglossa</taxon>
        <taxon>Ampullarioidea</taxon>
        <taxon>Ampullariidae</taxon>
        <taxon>Pomacea</taxon>
    </lineage>
</organism>
<feature type="region of interest" description="Disordered" evidence="1">
    <location>
        <begin position="65"/>
        <end position="87"/>
    </location>
</feature>
<evidence type="ECO:0000313" key="2">
    <source>
        <dbReference type="EMBL" id="PVD27568.1"/>
    </source>
</evidence>
<reference evidence="2 3" key="1">
    <citation type="submission" date="2018-04" db="EMBL/GenBank/DDBJ databases">
        <title>The genome of golden apple snail Pomacea canaliculata provides insight into stress tolerance and invasive adaptation.</title>
        <authorList>
            <person name="Liu C."/>
            <person name="Liu B."/>
            <person name="Ren Y."/>
            <person name="Zhang Y."/>
            <person name="Wang H."/>
            <person name="Li S."/>
            <person name="Jiang F."/>
            <person name="Yin L."/>
            <person name="Zhang G."/>
            <person name="Qian W."/>
            <person name="Fan W."/>
        </authorList>
    </citation>
    <scope>NUCLEOTIDE SEQUENCE [LARGE SCALE GENOMIC DNA]</scope>
    <source>
        <strain evidence="2">SZHN2017</strain>
        <tissue evidence="2">Muscle</tissue>
    </source>
</reference>
<dbReference type="AlphaFoldDB" id="A0A2T7P2D4"/>
<proteinExistence type="predicted"/>
<accession>A0A2T7P2D4</accession>
<protein>
    <submittedName>
        <fullName evidence="2">Uncharacterized protein</fullName>
    </submittedName>
</protein>
<feature type="compositionally biased region" description="Basic residues" evidence="1">
    <location>
        <begin position="65"/>
        <end position="81"/>
    </location>
</feature>